<keyword evidence="1" id="KW-0238">DNA-binding</keyword>
<name>A0A1J7CB26_9ACTN</name>
<dbReference type="Gene3D" id="1.25.40.10">
    <property type="entry name" value="Tetratricopeptide repeat domain"/>
    <property type="match status" value="1"/>
</dbReference>
<evidence type="ECO:0000313" key="4">
    <source>
        <dbReference type="Proteomes" id="UP000243342"/>
    </source>
</evidence>
<organism evidence="3 4">
    <name type="scientific">Mangrovactinospora gilvigrisea</name>
    <dbReference type="NCBI Taxonomy" id="1428644"/>
    <lineage>
        <taxon>Bacteria</taxon>
        <taxon>Bacillati</taxon>
        <taxon>Actinomycetota</taxon>
        <taxon>Actinomycetes</taxon>
        <taxon>Kitasatosporales</taxon>
        <taxon>Streptomycetaceae</taxon>
        <taxon>Mangrovactinospora</taxon>
    </lineage>
</organism>
<dbReference type="InterPro" id="IPR001387">
    <property type="entry name" value="Cro/C1-type_HTH"/>
</dbReference>
<comment type="caution">
    <text evidence="3">The sequence shown here is derived from an EMBL/GenBank/DDBJ whole genome shotgun (WGS) entry which is preliminary data.</text>
</comment>
<dbReference type="Pfam" id="PF13560">
    <property type="entry name" value="HTH_31"/>
    <property type="match status" value="1"/>
</dbReference>
<dbReference type="CDD" id="cd00093">
    <property type="entry name" value="HTH_XRE"/>
    <property type="match status" value="1"/>
</dbReference>
<dbReference type="GO" id="GO:0003677">
    <property type="term" value="F:DNA binding"/>
    <property type="evidence" value="ECO:0007669"/>
    <property type="project" value="UniProtKB-KW"/>
</dbReference>
<feature type="domain" description="HTH cro/C1-type" evidence="2">
    <location>
        <begin position="11"/>
        <end position="64"/>
    </location>
</feature>
<dbReference type="PANTHER" id="PTHR46797:SF1">
    <property type="entry name" value="METHYLPHOSPHONATE SYNTHASE"/>
    <property type="match status" value="1"/>
</dbReference>
<keyword evidence="4" id="KW-1185">Reference proteome</keyword>
<accession>A0A1J7CB26</accession>
<dbReference type="PROSITE" id="PS50943">
    <property type="entry name" value="HTH_CROC1"/>
    <property type="match status" value="1"/>
</dbReference>
<dbReference type="InterPro" id="IPR050807">
    <property type="entry name" value="TransReg_Diox_bact_type"/>
</dbReference>
<dbReference type="GO" id="GO:0005829">
    <property type="term" value="C:cytosol"/>
    <property type="evidence" value="ECO:0007669"/>
    <property type="project" value="TreeGrafter"/>
</dbReference>
<evidence type="ECO:0000259" key="2">
    <source>
        <dbReference type="PROSITE" id="PS50943"/>
    </source>
</evidence>
<dbReference type="Proteomes" id="UP000243342">
    <property type="component" value="Unassembled WGS sequence"/>
</dbReference>
<dbReference type="InterPro" id="IPR011990">
    <property type="entry name" value="TPR-like_helical_dom_sf"/>
</dbReference>
<dbReference type="Gene3D" id="1.10.260.40">
    <property type="entry name" value="lambda repressor-like DNA-binding domains"/>
    <property type="match status" value="1"/>
</dbReference>
<gene>
    <name evidence="3" type="ORF">BIV57_04345</name>
</gene>
<evidence type="ECO:0000313" key="3">
    <source>
        <dbReference type="EMBL" id="OIV38720.1"/>
    </source>
</evidence>
<proteinExistence type="predicted"/>
<reference evidence="3 4" key="1">
    <citation type="submission" date="2016-10" db="EMBL/GenBank/DDBJ databases">
        <title>Genome sequence of Streptomyces gilvigriseus MUSC 26.</title>
        <authorList>
            <person name="Lee L.-H."/>
            <person name="Ser H.-L."/>
        </authorList>
    </citation>
    <scope>NUCLEOTIDE SEQUENCE [LARGE SCALE GENOMIC DNA]</scope>
    <source>
        <strain evidence="3 4">MUSC 26</strain>
    </source>
</reference>
<dbReference type="RefSeq" id="WP_071655313.1">
    <property type="nucleotide sequence ID" value="NZ_MLCF01000014.1"/>
</dbReference>
<dbReference type="STRING" id="1428644.BIV57_04345"/>
<dbReference type="OrthoDB" id="3543522at2"/>
<dbReference type="AlphaFoldDB" id="A0A1J7CB26"/>
<dbReference type="SMART" id="SM00530">
    <property type="entry name" value="HTH_XRE"/>
    <property type="match status" value="1"/>
</dbReference>
<sequence length="402" mass="43999">MMEQPAFGRRLKQLRTERGLTQNQLAGEGMSTGYLSRLESGTRRPTEQAAAHLADRLGVTPADLAAPPARPLEETLAIATGLPTEQAGELLARALRADTGNNPLTRWQALWHVASWRQGTGERAEQRAAETELVALADEVDVAELRVRARARLTRTLRSAGEVSDAVETASAAHRLAATEGLASDLKVQALLALAPALLEAGRRPEARARVEELLDLVEGGSDATWARAVWTAASVINLQGERQAALDLLAPALERFEGRLEPPLWAGLRMFAAGVHLWAAPPHQIEPAERLIDEVEAAKPFVSTPTIELDLRVLRARLAVLTRRVDEARDLLQALRPDLEQLTYRDQARMELLRHQLLLLDGRQEEGMRGLRALARQAEGSGNMNLAAEIWREAAEALTTT</sequence>
<dbReference type="SUPFAM" id="SSF47413">
    <property type="entry name" value="lambda repressor-like DNA-binding domains"/>
    <property type="match status" value="1"/>
</dbReference>
<evidence type="ECO:0000256" key="1">
    <source>
        <dbReference type="ARBA" id="ARBA00023125"/>
    </source>
</evidence>
<protein>
    <recommendedName>
        <fullName evidence="2">HTH cro/C1-type domain-containing protein</fullName>
    </recommendedName>
</protein>
<dbReference type="GO" id="GO:0003700">
    <property type="term" value="F:DNA-binding transcription factor activity"/>
    <property type="evidence" value="ECO:0007669"/>
    <property type="project" value="TreeGrafter"/>
</dbReference>
<dbReference type="InterPro" id="IPR010982">
    <property type="entry name" value="Lambda_DNA-bd_dom_sf"/>
</dbReference>
<dbReference type="PANTHER" id="PTHR46797">
    <property type="entry name" value="HTH-TYPE TRANSCRIPTIONAL REGULATOR"/>
    <property type="match status" value="1"/>
</dbReference>
<dbReference type="EMBL" id="MLCF01000014">
    <property type="protein sequence ID" value="OIV38720.1"/>
    <property type="molecule type" value="Genomic_DNA"/>
</dbReference>